<dbReference type="AlphaFoldDB" id="L1IIY0"/>
<evidence type="ECO:0000256" key="1">
    <source>
        <dbReference type="SAM" id="Phobius"/>
    </source>
</evidence>
<evidence type="ECO:0000313" key="2">
    <source>
        <dbReference type="EMBL" id="EKX36196.1"/>
    </source>
</evidence>
<keyword evidence="1" id="KW-1133">Transmembrane helix</keyword>
<keyword evidence="1" id="KW-0812">Transmembrane</keyword>
<keyword evidence="4" id="KW-1185">Reference proteome</keyword>
<dbReference type="HOGENOM" id="CLU_552594_0_0_1"/>
<sequence length="494" mass="55417">MSNFFGNLNNPRMPEVVMNQGPLPPLSTDNLPYGLNGTANARINYNNALLGDITPYVYGDSARITTQTSYLNVPYRIQKIVPELYLPPIGEGRGLIKVSHAVDYGDIAWTLRLRNISATLGVFMKSAEGIRDNGTHITAFINLSTVNYILLGFQNLYLRVEAAVAAGALFRSTASDEAWLRLWYDLFDMTGRPDDFITWTRSLVNHYIGPYQPLTFEDPTSTVYSPYLTDQGSGQPTCMLTDYEEWNGDMHDRVKDRYPDVDIICTHNPHSATSFSVVFSIPEHEGMLLYVAWMIFIVVTNASVVFQALLLPLCRADGHQKGMAERSSGPAYAASSQDSEKRSSWMHTSWDNYVFMVSFIIQFSLAFSFLVIFSVHVIEFGYNSGSMRFPIFKSLYTNVYGQPIGSQRVTLFGETSVLKTTVGGTSSYMPVAPLPLSFDSPSFAGQRPYTYYYCNDTAFTSTIAANDWNRQMSLCHIERSKQVAMYKNDPVSLT</sequence>
<dbReference type="KEGG" id="gtt:GUITHDRAFT_146002"/>
<feature type="transmembrane region" description="Helical" evidence="1">
    <location>
        <begin position="288"/>
        <end position="310"/>
    </location>
</feature>
<evidence type="ECO:0000313" key="3">
    <source>
        <dbReference type="EnsemblProtists" id="EKX36196"/>
    </source>
</evidence>
<reference evidence="4" key="2">
    <citation type="submission" date="2012-11" db="EMBL/GenBank/DDBJ databases">
        <authorList>
            <person name="Kuo A."/>
            <person name="Curtis B.A."/>
            <person name="Tanifuji G."/>
            <person name="Burki F."/>
            <person name="Gruber A."/>
            <person name="Irimia M."/>
            <person name="Maruyama S."/>
            <person name="Arias M.C."/>
            <person name="Ball S.G."/>
            <person name="Gile G.H."/>
            <person name="Hirakawa Y."/>
            <person name="Hopkins J.F."/>
            <person name="Rensing S.A."/>
            <person name="Schmutz J."/>
            <person name="Symeonidi A."/>
            <person name="Elias M."/>
            <person name="Eveleigh R.J."/>
            <person name="Herman E.K."/>
            <person name="Klute M.J."/>
            <person name="Nakayama T."/>
            <person name="Obornik M."/>
            <person name="Reyes-Prieto A."/>
            <person name="Armbrust E.V."/>
            <person name="Aves S.J."/>
            <person name="Beiko R.G."/>
            <person name="Coutinho P."/>
            <person name="Dacks J.B."/>
            <person name="Durnford D.G."/>
            <person name="Fast N.M."/>
            <person name="Green B.R."/>
            <person name="Grisdale C."/>
            <person name="Hempe F."/>
            <person name="Henrissat B."/>
            <person name="Hoppner M.P."/>
            <person name="Ishida K.-I."/>
            <person name="Kim E."/>
            <person name="Koreny L."/>
            <person name="Kroth P.G."/>
            <person name="Liu Y."/>
            <person name="Malik S.-B."/>
            <person name="Maier U.G."/>
            <person name="McRose D."/>
            <person name="Mock T."/>
            <person name="Neilson J.A."/>
            <person name="Onodera N.T."/>
            <person name="Poole A.M."/>
            <person name="Pritham E.J."/>
            <person name="Richards T.A."/>
            <person name="Rocap G."/>
            <person name="Roy S.W."/>
            <person name="Sarai C."/>
            <person name="Schaack S."/>
            <person name="Shirato S."/>
            <person name="Slamovits C.H."/>
            <person name="Spencer D.F."/>
            <person name="Suzuki S."/>
            <person name="Worden A.Z."/>
            <person name="Zauner S."/>
            <person name="Barry K."/>
            <person name="Bell C."/>
            <person name="Bharti A.K."/>
            <person name="Crow J.A."/>
            <person name="Grimwood J."/>
            <person name="Kramer R."/>
            <person name="Lindquist E."/>
            <person name="Lucas S."/>
            <person name="Salamov A."/>
            <person name="McFadden G.I."/>
            <person name="Lane C.E."/>
            <person name="Keeling P.J."/>
            <person name="Gray M.W."/>
            <person name="Grigoriev I.V."/>
            <person name="Archibald J.M."/>
        </authorList>
    </citation>
    <scope>NUCLEOTIDE SEQUENCE</scope>
    <source>
        <strain evidence="4">CCMP2712</strain>
    </source>
</reference>
<reference evidence="3" key="3">
    <citation type="submission" date="2016-03" db="UniProtKB">
        <authorList>
            <consortium name="EnsemblProtists"/>
        </authorList>
    </citation>
    <scope>IDENTIFICATION</scope>
</reference>
<dbReference type="PaxDb" id="55529-EKX36196"/>
<name>L1IIY0_GUITC</name>
<dbReference type="EMBL" id="JH993078">
    <property type="protein sequence ID" value="EKX36196.1"/>
    <property type="molecule type" value="Genomic_DNA"/>
</dbReference>
<proteinExistence type="predicted"/>
<reference evidence="2 4" key="1">
    <citation type="journal article" date="2012" name="Nature">
        <title>Algal genomes reveal evolutionary mosaicism and the fate of nucleomorphs.</title>
        <authorList>
            <consortium name="DOE Joint Genome Institute"/>
            <person name="Curtis B.A."/>
            <person name="Tanifuji G."/>
            <person name="Burki F."/>
            <person name="Gruber A."/>
            <person name="Irimia M."/>
            <person name="Maruyama S."/>
            <person name="Arias M.C."/>
            <person name="Ball S.G."/>
            <person name="Gile G.H."/>
            <person name="Hirakawa Y."/>
            <person name="Hopkins J.F."/>
            <person name="Kuo A."/>
            <person name="Rensing S.A."/>
            <person name="Schmutz J."/>
            <person name="Symeonidi A."/>
            <person name="Elias M."/>
            <person name="Eveleigh R.J."/>
            <person name="Herman E.K."/>
            <person name="Klute M.J."/>
            <person name="Nakayama T."/>
            <person name="Obornik M."/>
            <person name="Reyes-Prieto A."/>
            <person name="Armbrust E.V."/>
            <person name="Aves S.J."/>
            <person name="Beiko R.G."/>
            <person name="Coutinho P."/>
            <person name="Dacks J.B."/>
            <person name="Durnford D.G."/>
            <person name="Fast N.M."/>
            <person name="Green B.R."/>
            <person name="Grisdale C.J."/>
            <person name="Hempel F."/>
            <person name="Henrissat B."/>
            <person name="Hoppner M.P."/>
            <person name="Ishida K."/>
            <person name="Kim E."/>
            <person name="Koreny L."/>
            <person name="Kroth P.G."/>
            <person name="Liu Y."/>
            <person name="Malik S.B."/>
            <person name="Maier U.G."/>
            <person name="McRose D."/>
            <person name="Mock T."/>
            <person name="Neilson J.A."/>
            <person name="Onodera N.T."/>
            <person name="Poole A.M."/>
            <person name="Pritham E.J."/>
            <person name="Richards T.A."/>
            <person name="Rocap G."/>
            <person name="Roy S.W."/>
            <person name="Sarai C."/>
            <person name="Schaack S."/>
            <person name="Shirato S."/>
            <person name="Slamovits C.H."/>
            <person name="Spencer D.F."/>
            <person name="Suzuki S."/>
            <person name="Worden A.Z."/>
            <person name="Zauner S."/>
            <person name="Barry K."/>
            <person name="Bell C."/>
            <person name="Bharti A.K."/>
            <person name="Crow J.A."/>
            <person name="Grimwood J."/>
            <person name="Kramer R."/>
            <person name="Lindquist E."/>
            <person name="Lucas S."/>
            <person name="Salamov A."/>
            <person name="McFadden G.I."/>
            <person name="Lane C.E."/>
            <person name="Keeling P.J."/>
            <person name="Gray M.W."/>
            <person name="Grigoriev I.V."/>
            <person name="Archibald J.M."/>
        </authorList>
    </citation>
    <scope>NUCLEOTIDE SEQUENCE</scope>
    <source>
        <strain evidence="2 4">CCMP2712</strain>
    </source>
</reference>
<gene>
    <name evidence="2" type="ORF">GUITHDRAFT_146002</name>
</gene>
<organism evidence="2">
    <name type="scientific">Guillardia theta (strain CCMP2712)</name>
    <name type="common">Cryptophyte</name>
    <dbReference type="NCBI Taxonomy" id="905079"/>
    <lineage>
        <taxon>Eukaryota</taxon>
        <taxon>Cryptophyceae</taxon>
        <taxon>Pyrenomonadales</taxon>
        <taxon>Geminigeraceae</taxon>
        <taxon>Guillardia</taxon>
    </lineage>
</organism>
<keyword evidence="1" id="KW-0472">Membrane</keyword>
<dbReference type="RefSeq" id="XP_005823176.1">
    <property type="nucleotide sequence ID" value="XM_005823119.1"/>
</dbReference>
<dbReference type="GeneID" id="17292878"/>
<protein>
    <submittedName>
        <fullName evidence="2 3">Uncharacterized protein</fullName>
    </submittedName>
</protein>
<accession>L1IIY0</accession>
<feature type="transmembrane region" description="Helical" evidence="1">
    <location>
        <begin position="353"/>
        <end position="378"/>
    </location>
</feature>
<evidence type="ECO:0000313" key="4">
    <source>
        <dbReference type="Proteomes" id="UP000011087"/>
    </source>
</evidence>
<dbReference type="Proteomes" id="UP000011087">
    <property type="component" value="Unassembled WGS sequence"/>
</dbReference>
<dbReference type="EnsemblProtists" id="EKX36196">
    <property type="protein sequence ID" value="EKX36196"/>
    <property type="gene ID" value="GUITHDRAFT_146002"/>
</dbReference>